<dbReference type="PRINTS" id="PR00413">
    <property type="entry name" value="HADHALOGNASE"/>
</dbReference>
<proteinExistence type="predicted"/>
<dbReference type="InterPro" id="IPR023198">
    <property type="entry name" value="PGP-like_dom2"/>
</dbReference>
<dbReference type="Gene3D" id="3.40.50.1000">
    <property type="entry name" value="HAD superfamily/HAD-like"/>
    <property type="match status" value="1"/>
</dbReference>
<dbReference type="PANTHER" id="PTHR18901:SF38">
    <property type="entry name" value="PSEUDOURIDINE-5'-PHOSPHATASE"/>
    <property type="match status" value="1"/>
</dbReference>
<sequence length="223" mass="24380">MGVPSIPGNPSSHVRGAIFDLDGTLLDSMHVWEDIDRRFLGKRGIACPDDYAEALKTMEFRGAAIYTVQRFCLDEDPEDIMREWSEMSRRIYAEEISLKPGAGEYLEVLSSYGVRMGVATSAVPELFVPALRRNGIYGFFSAFAMTSEVSRGKNFPDVYLLAAERLGLNPGECAVYEDTLAGISGAAAGGFVTVGVYDRSSSGDWAEIKGKAQFSIEGFDSIR</sequence>
<reference evidence="1" key="1">
    <citation type="submission" date="2020-10" db="EMBL/GenBank/DDBJ databases">
        <authorList>
            <person name="Gilroy R."/>
        </authorList>
    </citation>
    <scope>NUCLEOTIDE SEQUENCE</scope>
    <source>
        <strain evidence="1">B2-22910</strain>
    </source>
</reference>
<name>A0A9D9IHK2_9BACT</name>
<dbReference type="AlphaFoldDB" id="A0A9D9IHK2"/>
<comment type="caution">
    <text evidence="1">The sequence shown here is derived from an EMBL/GenBank/DDBJ whole genome shotgun (WGS) entry which is preliminary data.</text>
</comment>
<dbReference type="PANTHER" id="PTHR18901">
    <property type="entry name" value="2-DEOXYGLUCOSE-6-PHOSPHATE PHOSPHATASE 2"/>
    <property type="match status" value="1"/>
</dbReference>
<dbReference type="Gene3D" id="1.10.150.240">
    <property type="entry name" value="Putative phosphatase, domain 2"/>
    <property type="match status" value="1"/>
</dbReference>
<reference evidence="1" key="2">
    <citation type="journal article" date="2021" name="PeerJ">
        <title>Extensive microbial diversity within the chicken gut microbiome revealed by metagenomics and culture.</title>
        <authorList>
            <person name="Gilroy R."/>
            <person name="Ravi A."/>
            <person name="Getino M."/>
            <person name="Pursley I."/>
            <person name="Horton D.L."/>
            <person name="Alikhan N.F."/>
            <person name="Baker D."/>
            <person name="Gharbi K."/>
            <person name="Hall N."/>
            <person name="Watson M."/>
            <person name="Adriaenssens E.M."/>
            <person name="Foster-Nyarko E."/>
            <person name="Jarju S."/>
            <person name="Secka A."/>
            <person name="Antonio M."/>
            <person name="Oren A."/>
            <person name="Chaudhuri R.R."/>
            <person name="La Ragione R."/>
            <person name="Hildebrand F."/>
            <person name="Pallen M.J."/>
        </authorList>
    </citation>
    <scope>NUCLEOTIDE SEQUENCE</scope>
    <source>
        <strain evidence="1">B2-22910</strain>
    </source>
</reference>
<dbReference type="GO" id="GO:0016791">
    <property type="term" value="F:phosphatase activity"/>
    <property type="evidence" value="ECO:0007669"/>
    <property type="project" value="TreeGrafter"/>
</dbReference>
<dbReference type="InterPro" id="IPR023214">
    <property type="entry name" value="HAD_sf"/>
</dbReference>
<evidence type="ECO:0000313" key="1">
    <source>
        <dbReference type="EMBL" id="MBO8471731.1"/>
    </source>
</evidence>
<dbReference type="EMBL" id="JADIMB010000118">
    <property type="protein sequence ID" value="MBO8471731.1"/>
    <property type="molecule type" value="Genomic_DNA"/>
</dbReference>
<dbReference type="SUPFAM" id="SSF56784">
    <property type="entry name" value="HAD-like"/>
    <property type="match status" value="1"/>
</dbReference>
<dbReference type="InterPro" id="IPR036412">
    <property type="entry name" value="HAD-like_sf"/>
</dbReference>
<dbReference type="CDD" id="cd07505">
    <property type="entry name" value="HAD_BPGM-like"/>
    <property type="match status" value="1"/>
</dbReference>
<dbReference type="Proteomes" id="UP000823603">
    <property type="component" value="Unassembled WGS sequence"/>
</dbReference>
<protein>
    <submittedName>
        <fullName evidence="1">HAD family phosphatase</fullName>
    </submittedName>
</protein>
<evidence type="ECO:0000313" key="2">
    <source>
        <dbReference type="Proteomes" id="UP000823603"/>
    </source>
</evidence>
<dbReference type="SFLD" id="SFLDG01129">
    <property type="entry name" value="C1.5:_HAD__Beta-PGM__Phosphata"/>
    <property type="match status" value="1"/>
</dbReference>
<dbReference type="InterPro" id="IPR006439">
    <property type="entry name" value="HAD-SF_hydro_IA"/>
</dbReference>
<accession>A0A9D9IHK2</accession>
<organism evidence="1 2">
    <name type="scientific">Candidatus Cryptobacteroides faecavium</name>
    <dbReference type="NCBI Taxonomy" id="2840762"/>
    <lineage>
        <taxon>Bacteria</taxon>
        <taxon>Pseudomonadati</taxon>
        <taxon>Bacteroidota</taxon>
        <taxon>Bacteroidia</taxon>
        <taxon>Bacteroidales</taxon>
        <taxon>Candidatus Cryptobacteroides</taxon>
    </lineage>
</organism>
<gene>
    <name evidence="1" type="ORF">IAB82_08065</name>
</gene>
<dbReference type="Pfam" id="PF00702">
    <property type="entry name" value="Hydrolase"/>
    <property type="match status" value="1"/>
</dbReference>
<dbReference type="NCBIfam" id="TIGR01509">
    <property type="entry name" value="HAD-SF-IA-v3"/>
    <property type="match status" value="1"/>
</dbReference>
<dbReference type="SFLD" id="SFLDS00003">
    <property type="entry name" value="Haloacid_Dehalogenase"/>
    <property type="match status" value="1"/>
</dbReference>